<reference evidence="2 3" key="1">
    <citation type="submission" date="2020-06" db="EMBL/GenBank/DDBJ databases">
        <authorList>
            <person name="Li R."/>
            <person name="Bekaert M."/>
        </authorList>
    </citation>
    <scope>NUCLEOTIDE SEQUENCE [LARGE SCALE GENOMIC DNA]</scope>
    <source>
        <strain evidence="3">wild</strain>
    </source>
</reference>
<accession>A0A6J8BUS7</accession>
<keyword evidence="3" id="KW-1185">Reference proteome</keyword>
<name>A0A6J8BUS7_MYTCO</name>
<dbReference type="Gene3D" id="6.10.250.1010">
    <property type="match status" value="1"/>
</dbReference>
<feature type="coiled-coil region" evidence="1">
    <location>
        <begin position="341"/>
        <end position="414"/>
    </location>
</feature>
<proteinExistence type="predicted"/>
<dbReference type="EMBL" id="CACVKT020004038">
    <property type="protein sequence ID" value="CAC5387768.1"/>
    <property type="molecule type" value="Genomic_DNA"/>
</dbReference>
<dbReference type="Proteomes" id="UP000507470">
    <property type="component" value="Unassembled WGS sequence"/>
</dbReference>
<sequence>MERRSDTGNRSSNFDTCKQILFLAKCLKRVTQVTEDLDSSIILKVIELIKLLTGRPPRDAAHIAEVKYTLEHFPHQNLDGAVNQQDHENRVGTVPMDSDIWGKLLDWRHLTQAQQTETKEFLLMKFGIDDLELALDQYVRQNGGQVPTTLQYRIFINNWRGNKTKRRTQSLDEMKMALEQKEDEIYQERDYNNVLHSQLGFVTHVNSGQLMYLQNLVQENETRLRDLQNLEQENETLRGNNKQLEKDVKQKSHITDQLRSTITRKDRQIRRKEYQSVIRKQLLKIKKKEDEIKAQSAKINEQSTKINEQSAKINEQSTKINEQSTKINEQSTKINEQSGKINEQSTKINEQSANINELSEQNGSQRKAIDNLNNRIDLEVHVKKEQKEINVEQNEKLRKNKIDDENLRKQLVEKDRINQELHDQLKDVNMLYK</sequence>
<evidence type="ECO:0000256" key="1">
    <source>
        <dbReference type="SAM" id="Coils"/>
    </source>
</evidence>
<dbReference type="OrthoDB" id="2441647at2759"/>
<dbReference type="AlphaFoldDB" id="A0A6J8BUS7"/>
<evidence type="ECO:0000313" key="3">
    <source>
        <dbReference type="Proteomes" id="UP000507470"/>
    </source>
</evidence>
<keyword evidence="1" id="KW-0175">Coiled coil</keyword>
<gene>
    <name evidence="2" type="ORF">MCOR_23060</name>
</gene>
<feature type="coiled-coil region" evidence="1">
    <location>
        <begin position="213"/>
        <end position="247"/>
    </location>
</feature>
<protein>
    <submittedName>
        <fullName evidence="2">Uncharacterized protein</fullName>
    </submittedName>
</protein>
<evidence type="ECO:0000313" key="2">
    <source>
        <dbReference type="EMBL" id="CAC5387768.1"/>
    </source>
</evidence>
<organism evidence="2 3">
    <name type="scientific">Mytilus coruscus</name>
    <name type="common">Sea mussel</name>
    <dbReference type="NCBI Taxonomy" id="42192"/>
    <lineage>
        <taxon>Eukaryota</taxon>
        <taxon>Metazoa</taxon>
        <taxon>Spiralia</taxon>
        <taxon>Lophotrochozoa</taxon>
        <taxon>Mollusca</taxon>
        <taxon>Bivalvia</taxon>
        <taxon>Autobranchia</taxon>
        <taxon>Pteriomorphia</taxon>
        <taxon>Mytilida</taxon>
        <taxon>Mytiloidea</taxon>
        <taxon>Mytilidae</taxon>
        <taxon>Mytilinae</taxon>
        <taxon>Mytilus</taxon>
    </lineage>
</organism>
<feature type="coiled-coil region" evidence="1">
    <location>
        <begin position="271"/>
        <end position="305"/>
    </location>
</feature>